<evidence type="ECO:0000313" key="6">
    <source>
        <dbReference type="Proteomes" id="UP000236333"/>
    </source>
</evidence>
<dbReference type="GO" id="GO:0005524">
    <property type="term" value="F:ATP binding"/>
    <property type="evidence" value="ECO:0007669"/>
    <property type="project" value="UniProtKB-KW"/>
</dbReference>
<evidence type="ECO:0000256" key="2">
    <source>
        <dbReference type="ARBA" id="ARBA00022840"/>
    </source>
</evidence>
<sequence>MPRQEAGAPPAAPRAPPPSASRTCTKTEYELRPGDRLYTTTTPSWLPWHHRAACSSCSSYVELSYAGHWPTRSTNIADAPAGPEAAPDPGSAADSAAAPQASEPPQPHQRHSQGLQQQGLTIAPRTAATTQPSTATTATTTITFPSLTAGADQPQPPSAAPPPASASARGASSWSGSQAPSEQPGARPTPADVAAALASYLAGGPGSREPRPGPGSSGRRQPPVPPVAELPTMHSAPPRHTQHQPPAAAPSPPQPLAHVHMPSGLSDDLPSRRTAAMEPQHTAACGPAKSDSRVSPEVRSSRSTGGQSGPVRSEPRSASAHTSYGSSRPEPAGLEGGHRPKGAKFRERYGTMAAAMGLRTAPDRGSRAPAQTAPATLRAQMLAGRGGMEEPEAGAAGSSGRTGTAPFTSHGQLELSVSEKLPKLSFPTAPGAGTGTGARGVAAAVGRELLGGAGDSGARGGLASGFPGGFAGGGGTGARGWSGVRGGLACPIVEEGVEVEDASVSSGESGNQQHQARPPLRDPAAAGAGGSGGGGSGGGGGVLPQFGSFGAVSSLVSTLSWSSMAGLSPSEAGNAASAEAAEAAAAAAASASIGRLSSEAGARPCRLGGGRGAGGSSGADGATAAAGGDGRPGGAAVAASRAGQGAAAVPFINLRQRPAGLSMWSGALISTMSMQSSPLGANRRPSRGLLQASRRYRRRSAGPLLGAQMPPPSPSRFNLGLTPRAGSSGASSGMNSLYNSLSGANRPAAIHGPPPAPAPASAAAAGGAASTAVGGAAAAAAATAVGGDEGGPDLAAPAALGGQAPPPPSHPRPHTQQLQRQRQEESTPGGQATAAGHRAPRADDLPSQQRHGSEQAVLLLGPQPAQRALPAPAAGGDAAPSPGGAAPSLVPALTPAAVAPGAAAPGRRLDSAAAAAVAAPGPPKWVAGPSSAPAAPGLGSRSSVAVAAAEHVLPFAGGGRGAEGAGDSSGSLGGGGGSGGGSGGGGMAWAMRTAPVGWGMEAARHARSSSDACPVLFRGSIPGPLAGARCASDAALATTAAAGAAAALSRPQFTFGEPRAGSHRRAIMAAASTAREWSGTVARFRVPRLAGAPEAAPATRSLSGNEGPADTLPQVPPRDGHGGDGHAQEGPHGRTSPAAAPAAAAAAAARTGGAAALQRHPHPRLHHHHHHHHQHQQEQYGSALAASDLEAEAASLESPFAAAAAPLPNWDMHFAPPPAARTASLLPTVPEESLRQGGEPHQQAGGGAASSSVEASRDWTSGERAGPRALGAGSEGAHGLLRVSVAAVEASGAAAAGGRPSSPEALFHFSLLPCPPGSEVDNLLSLVSNVFKMPVVLIAAHLPGTMFVRVDRTAAAAAAAAAIASDVPTAGGSNAAQQSSVVGPERAAAAAAAGVAAAATLAEDVTWQAQLGEWAVGCSLLQAAAHTPSLEGSGSSGSAGGAATVSGAADVHATMEERLALEPFARCMPPLRFITAVPLEEAPSAATPPMAGLGPGPTAGPPRRTASGSGGTSGGEPWLTVERDEGPLPRLLGTLCMADFKPRSSASLPAPLVTNIQHLLLSQLARDVRLYDERQRSRAVFSELLLNMQRLLDHHERCILLLDMAAGPRGPWPVLYVNNAWTTITGAGRGAGGKMSVEGGSLEAVMGHALDHPNIVKTLLFVGGNRPPASRRGNAPGAADPLATDVGGGAGGGGSGDASASASAGAVPRPQGGAHGGGRGAGPAAAVRARAPSVERLPPPAARRSAPQQASQQALAEHFAGFRTPSAREAGSTCGDGSTGRSFFMVGAPPGSPVAGRAAARGINLQSGGGGGSGGGGSGGIGEGGGGIGEGGSFAGGLLSGLGGWGGGAFARILLPDSRAAGSTPLVTELTLCMDGAGGGGATPSPVVDVLDLLPAPAPRGGPGPGHGQGPLAAAPTSGGRGLAAATDAAPTSPPAGVPDLDPALVVFSTAAAARRLGGGFAGEGPEARPATGGAGAVVGADLGSGAGGGAATLSTDGADRGSSSVNLSIGSGGGSMTSQQIAAASRLTSASALQRRRHADGSTDECSVCLPAAGQRADEPPQGATALAVPLPLPAPLPAPLPPLPPLPRGRYATTSAGGAGAAAGGVESYGGAAQVGRAGAPRPEPGRPPSQTLPSAMAVRGGLHARVAFMPPDLPPLSPSPADPPELAREDKLAAAAAVAVCDAAAEQRLPAPGVPGGSPLPSTHILRTLPPAAAAAGAATAAAAAGRGGAASAAPGPHRLALSLLERPPAAPPATSATAVGCGGGGGPSRVSSASSFSAYSDSDMMAPTLDSPRTAARNERQAQKAAAAASAAASLATVAREGSLGPATAAFAEGCGAAGAGDGGTPPDEIWIVMEYCDLGTLQAALERGLFALPTDPRSHIHPSCGPAAAAAAVAAAAAAAASNPFPGSTAPAPLPGGDGGRSAAASSPPRVREVNMRALAATALEVASAVRYLHDLGPFKGGSTPEPGLSASQCMVALNPVCAFISPTVAHIWIETRGIVHGDLTGHNVMLVSLERSTLQYERPASTSVVLMNSLRSGVVAAAAAAAALGSGSTGGNSGGGGGDGGVRRSPGRVSGGGGVWGGPRHPCGSIFSTGSSKTPSAWNSEGHATGTTHEVSSESLQGAQRTSSGVRSAGAASCAAGAAAPPRAALVRSGPSMVPAASAAAALGMSPAPSSAPSAVLCGNCGRSFIAKVADFGLSRTLELRSRIRTRSIGTITFMPPETLVSGTVSKAADVYSFGVMLWQMYTGQRPWAGMKIGQIVYNVGMKNVQLPFPPGAPQRLVALSRACTQADPRERPTFLKVQNDLAALGVSLGLELEEHPPV</sequence>
<keyword evidence="1" id="KW-0547">Nucleotide-binding</keyword>
<dbReference type="GO" id="GO:0004672">
    <property type="term" value="F:protein kinase activity"/>
    <property type="evidence" value="ECO:0007669"/>
    <property type="project" value="InterPro"/>
</dbReference>
<comment type="caution">
    <text evidence="5">The sequence shown here is derived from an EMBL/GenBank/DDBJ whole genome shotgun (WGS) entry which is preliminary data.</text>
</comment>
<feature type="compositionally biased region" description="Gly residues" evidence="3">
    <location>
        <begin position="527"/>
        <end position="539"/>
    </location>
</feature>
<feature type="compositionally biased region" description="Low complexity" evidence="3">
    <location>
        <begin position="1722"/>
        <end position="1731"/>
    </location>
</feature>
<feature type="region of interest" description="Disordered" evidence="3">
    <location>
        <begin position="2413"/>
        <end position="2434"/>
    </location>
</feature>
<evidence type="ECO:0000256" key="1">
    <source>
        <dbReference type="ARBA" id="ARBA00022741"/>
    </source>
</evidence>
<proteinExistence type="predicted"/>
<dbReference type="InterPro" id="IPR000719">
    <property type="entry name" value="Prot_kinase_dom"/>
</dbReference>
<feature type="region of interest" description="Disordered" evidence="3">
    <location>
        <begin position="1163"/>
        <end position="1182"/>
    </location>
</feature>
<feature type="region of interest" description="Disordered" evidence="3">
    <location>
        <begin position="607"/>
        <end position="637"/>
    </location>
</feature>
<reference evidence="5 6" key="1">
    <citation type="journal article" date="2017" name="Mol. Biol. Evol.">
        <title>The 4-celled Tetrabaena socialis nuclear genome reveals the essential components for genetic control of cell number at the origin of multicellularity in the volvocine lineage.</title>
        <authorList>
            <person name="Featherston J."/>
            <person name="Arakaki Y."/>
            <person name="Hanschen E.R."/>
            <person name="Ferris P.J."/>
            <person name="Michod R.E."/>
            <person name="Olson B.J.S.C."/>
            <person name="Nozaki H."/>
            <person name="Durand P.M."/>
        </authorList>
    </citation>
    <scope>NUCLEOTIDE SEQUENCE [LARGE SCALE GENOMIC DNA]</scope>
    <source>
        <strain evidence="5 6">NIES-571</strain>
    </source>
</reference>
<feature type="region of interest" description="Disordered" evidence="3">
    <location>
        <begin position="1667"/>
        <end position="1731"/>
    </location>
</feature>
<feature type="region of interest" description="Disordered" evidence="3">
    <location>
        <begin position="1231"/>
        <end position="1273"/>
    </location>
</feature>
<evidence type="ECO:0000256" key="3">
    <source>
        <dbReference type="SAM" id="MobiDB-lite"/>
    </source>
</evidence>
<feature type="region of interest" description="Disordered" evidence="3">
    <location>
        <begin position="920"/>
        <end position="939"/>
    </location>
</feature>
<feature type="compositionally biased region" description="Polar residues" evidence="3">
    <location>
        <begin position="2615"/>
        <end position="2634"/>
    </location>
</feature>
<feature type="region of interest" description="Disordered" evidence="3">
    <location>
        <begin position="1"/>
        <end position="42"/>
    </location>
</feature>
<feature type="region of interest" description="Disordered" evidence="3">
    <location>
        <begin position="75"/>
        <end position="117"/>
    </location>
</feature>
<feature type="compositionally biased region" description="Gly residues" evidence="3">
    <location>
        <begin position="971"/>
        <end position="986"/>
    </location>
</feature>
<feature type="compositionally biased region" description="Basic and acidic residues" evidence="3">
    <location>
        <begin position="290"/>
        <end position="300"/>
    </location>
</feature>
<feature type="compositionally biased region" description="Basic and acidic residues" evidence="3">
    <location>
        <begin position="1118"/>
        <end position="1132"/>
    </location>
</feature>
<feature type="compositionally biased region" description="Pro residues" evidence="3">
    <location>
        <begin position="154"/>
        <end position="164"/>
    </location>
</feature>
<feature type="compositionally biased region" description="Low complexity" evidence="3">
    <location>
        <begin position="1134"/>
        <end position="1157"/>
    </location>
</feature>
<dbReference type="PROSITE" id="PS00109">
    <property type="entry name" value="PROTEIN_KINASE_TYR"/>
    <property type="match status" value="1"/>
</dbReference>
<feature type="compositionally biased region" description="Basic residues" evidence="3">
    <location>
        <begin position="1163"/>
        <end position="1174"/>
    </location>
</feature>
<dbReference type="SUPFAM" id="SSF56112">
    <property type="entry name" value="Protein kinase-like (PK-like)"/>
    <property type="match status" value="1"/>
</dbReference>
<gene>
    <name evidence="5" type="ORF">TSOC_008475</name>
</gene>
<feature type="region of interest" description="Disordered" evidence="3">
    <location>
        <begin position="1092"/>
        <end position="1157"/>
    </location>
</feature>
<keyword evidence="5" id="KW-0808">Transferase</keyword>
<feature type="compositionally biased region" description="Gly residues" evidence="3">
    <location>
        <begin position="607"/>
        <end position="618"/>
    </location>
</feature>
<dbReference type="InterPro" id="IPR050198">
    <property type="entry name" value="Non-receptor_tyrosine_kinases"/>
</dbReference>
<dbReference type="PROSITE" id="PS50011">
    <property type="entry name" value="PROTEIN_KINASE_DOM"/>
    <property type="match status" value="1"/>
</dbReference>
<feature type="compositionally biased region" description="Low complexity" evidence="3">
    <location>
        <begin position="77"/>
        <end position="101"/>
    </location>
</feature>
<keyword evidence="2" id="KW-0067">ATP-binding</keyword>
<name>A0A2J7ZYF8_9CHLO</name>
<protein>
    <submittedName>
        <fullName evidence="5">Mitogen-activated protein kinase kinase kinase</fullName>
    </submittedName>
</protein>
<dbReference type="Gene3D" id="1.10.510.10">
    <property type="entry name" value="Transferase(Phosphotransferase) domain 1"/>
    <property type="match status" value="1"/>
</dbReference>
<feature type="region of interest" description="Disordered" evidence="3">
    <location>
        <begin position="499"/>
        <end position="539"/>
    </location>
</feature>
<feature type="domain" description="Protein kinase" evidence="4">
    <location>
        <begin position="2257"/>
        <end position="2829"/>
    </location>
</feature>
<feature type="compositionally biased region" description="Low complexity" evidence="3">
    <location>
        <begin position="1697"/>
        <end position="1712"/>
    </location>
</feature>
<feature type="compositionally biased region" description="Basic and acidic residues" evidence="3">
    <location>
        <begin position="25"/>
        <end position="35"/>
    </location>
</feature>
<dbReference type="PANTHER" id="PTHR24418">
    <property type="entry name" value="TYROSINE-PROTEIN KINASE"/>
    <property type="match status" value="1"/>
</dbReference>
<feature type="compositionally biased region" description="Polar residues" evidence="3">
    <location>
        <begin position="2596"/>
        <end position="2609"/>
    </location>
</feature>
<feature type="compositionally biased region" description="Polar residues" evidence="3">
    <location>
        <begin position="815"/>
        <end position="830"/>
    </location>
</feature>
<feature type="region of interest" description="Disordered" evidence="3">
    <location>
        <begin position="1736"/>
        <end position="1755"/>
    </location>
</feature>
<feature type="compositionally biased region" description="Low complexity" evidence="3">
    <location>
        <begin position="236"/>
        <end position="246"/>
    </location>
</feature>
<dbReference type="InterPro" id="IPR008266">
    <property type="entry name" value="Tyr_kinase_AS"/>
</dbReference>
<dbReference type="Proteomes" id="UP000236333">
    <property type="component" value="Unassembled WGS sequence"/>
</dbReference>
<dbReference type="EMBL" id="PGGS01000317">
    <property type="protein sequence ID" value="PNH05298.1"/>
    <property type="molecule type" value="Genomic_DNA"/>
</dbReference>
<feature type="region of interest" description="Disordered" evidence="3">
    <location>
        <begin position="1895"/>
        <end position="1935"/>
    </location>
</feature>
<feature type="region of interest" description="Disordered" evidence="3">
    <location>
        <begin position="958"/>
        <end position="986"/>
    </location>
</feature>
<organism evidence="5 6">
    <name type="scientific">Tetrabaena socialis</name>
    <dbReference type="NCBI Taxonomy" id="47790"/>
    <lineage>
        <taxon>Eukaryota</taxon>
        <taxon>Viridiplantae</taxon>
        <taxon>Chlorophyta</taxon>
        <taxon>core chlorophytes</taxon>
        <taxon>Chlorophyceae</taxon>
        <taxon>CS clade</taxon>
        <taxon>Chlamydomonadales</taxon>
        <taxon>Tetrabaenaceae</taxon>
        <taxon>Tetrabaena</taxon>
    </lineage>
</organism>
<evidence type="ECO:0000313" key="5">
    <source>
        <dbReference type="EMBL" id="PNH05298.1"/>
    </source>
</evidence>
<dbReference type="OrthoDB" id="4062651at2759"/>
<feature type="compositionally biased region" description="Pro residues" evidence="3">
    <location>
        <begin position="10"/>
        <end position="19"/>
    </location>
</feature>
<feature type="region of interest" description="Disordered" evidence="3">
    <location>
        <begin position="867"/>
        <end position="887"/>
    </location>
</feature>
<keyword evidence="5" id="KW-0418">Kinase</keyword>
<feature type="region of interest" description="Disordered" evidence="3">
    <location>
        <begin position="790"/>
        <end position="853"/>
    </location>
</feature>
<dbReference type="InterPro" id="IPR011009">
    <property type="entry name" value="Kinase-like_dom_sf"/>
</dbReference>
<dbReference type="Pfam" id="PF07714">
    <property type="entry name" value="PK_Tyr_Ser-Thr"/>
    <property type="match status" value="1"/>
</dbReference>
<feature type="region of interest" description="Disordered" evidence="3">
    <location>
        <begin position="1485"/>
        <end position="1522"/>
    </location>
</feature>
<feature type="region of interest" description="Disordered" evidence="3">
    <location>
        <begin position="701"/>
        <end position="733"/>
    </location>
</feature>
<feature type="compositionally biased region" description="Gly residues" evidence="3">
    <location>
        <begin position="2557"/>
        <end position="2570"/>
    </location>
</feature>
<dbReference type="InterPro" id="IPR001245">
    <property type="entry name" value="Ser-Thr/Tyr_kinase_cat_dom"/>
</dbReference>
<keyword evidence="6" id="KW-1185">Reference proteome</keyword>
<feature type="region of interest" description="Disordered" evidence="3">
    <location>
        <begin position="146"/>
        <end position="372"/>
    </location>
</feature>
<evidence type="ECO:0000259" key="4">
    <source>
        <dbReference type="PROSITE" id="PS50011"/>
    </source>
</evidence>
<feature type="compositionally biased region" description="Low complexity" evidence="3">
    <location>
        <begin position="191"/>
        <end position="202"/>
    </location>
</feature>
<feature type="compositionally biased region" description="Polar residues" evidence="3">
    <location>
        <begin position="503"/>
        <end position="515"/>
    </location>
</feature>
<accession>A0A2J7ZYF8</accession>
<feature type="compositionally biased region" description="Low complexity" evidence="3">
    <location>
        <begin position="1742"/>
        <end position="1755"/>
    </location>
</feature>
<feature type="compositionally biased region" description="Gly residues" evidence="3">
    <location>
        <begin position="1686"/>
        <end position="1696"/>
    </location>
</feature>
<feature type="compositionally biased region" description="Low complexity" evidence="3">
    <location>
        <begin position="790"/>
        <end position="803"/>
    </location>
</feature>
<feature type="compositionally biased region" description="Low complexity" evidence="3">
    <location>
        <begin position="165"/>
        <end position="179"/>
    </location>
</feature>
<feature type="region of interest" description="Disordered" evidence="3">
    <location>
        <begin position="2555"/>
        <end position="2634"/>
    </location>
</feature>